<dbReference type="CDD" id="cd06170">
    <property type="entry name" value="LuxR_C_like"/>
    <property type="match status" value="1"/>
</dbReference>
<evidence type="ECO:0000313" key="6">
    <source>
        <dbReference type="Proteomes" id="UP000033956"/>
    </source>
</evidence>
<proteinExistence type="predicted"/>
<keyword evidence="2" id="KW-0238">DNA-binding</keyword>
<dbReference type="InterPro" id="IPR003593">
    <property type="entry name" value="AAA+_ATPase"/>
</dbReference>
<feature type="domain" description="HTH luxR-type" evidence="4">
    <location>
        <begin position="780"/>
        <end position="845"/>
    </location>
</feature>
<dbReference type="PANTHER" id="PTHR44688">
    <property type="entry name" value="DNA-BINDING TRANSCRIPTIONAL ACTIVATOR DEVR_DOSR"/>
    <property type="match status" value="1"/>
</dbReference>
<evidence type="ECO:0000256" key="1">
    <source>
        <dbReference type="ARBA" id="ARBA00023015"/>
    </source>
</evidence>
<dbReference type="Pfam" id="PF13401">
    <property type="entry name" value="AAA_22"/>
    <property type="match status" value="1"/>
</dbReference>
<dbReference type="RefSeq" id="WP_045275556.1">
    <property type="nucleotide sequence ID" value="NZ_BAAAUP010000003.1"/>
</dbReference>
<keyword evidence="1" id="KW-0805">Transcription regulation</keyword>
<comment type="caution">
    <text evidence="5">The sequence shown here is derived from an EMBL/GenBank/DDBJ whole genome shotgun (WGS) entry which is preliminary data.</text>
</comment>
<dbReference type="InterPro" id="IPR059106">
    <property type="entry name" value="WHD_MalT"/>
</dbReference>
<dbReference type="STRING" id="92835.RS81_01622"/>
<dbReference type="Proteomes" id="UP000033956">
    <property type="component" value="Unassembled WGS sequence"/>
</dbReference>
<dbReference type="Gene3D" id="1.10.10.10">
    <property type="entry name" value="Winged helix-like DNA-binding domain superfamily/Winged helix DNA-binding domain"/>
    <property type="match status" value="1"/>
</dbReference>
<gene>
    <name evidence="5" type="primary">malT</name>
    <name evidence="5" type="ORF">RS81_01622</name>
</gene>
<evidence type="ECO:0000256" key="2">
    <source>
        <dbReference type="ARBA" id="ARBA00023125"/>
    </source>
</evidence>
<dbReference type="InterPro" id="IPR036388">
    <property type="entry name" value="WH-like_DNA-bd_sf"/>
</dbReference>
<dbReference type="AlphaFoldDB" id="A0A0M2H2P3"/>
<dbReference type="GO" id="GO:0003677">
    <property type="term" value="F:DNA binding"/>
    <property type="evidence" value="ECO:0007669"/>
    <property type="project" value="UniProtKB-KW"/>
</dbReference>
<keyword evidence="3" id="KW-0804">Transcription</keyword>
<dbReference type="PATRIC" id="fig|92835.4.peg.1641"/>
<protein>
    <submittedName>
        <fullName evidence="5">HTH-type transcriptional regulator MalT</fullName>
    </submittedName>
</protein>
<dbReference type="EMBL" id="JYIZ01000046">
    <property type="protein sequence ID" value="KJL40538.1"/>
    <property type="molecule type" value="Genomic_DNA"/>
</dbReference>
<dbReference type="Pfam" id="PF00196">
    <property type="entry name" value="GerE"/>
    <property type="match status" value="1"/>
</dbReference>
<dbReference type="OrthoDB" id="134985at2"/>
<dbReference type="Pfam" id="PF25873">
    <property type="entry name" value="WHD_MalT"/>
    <property type="match status" value="1"/>
</dbReference>
<evidence type="ECO:0000313" key="5">
    <source>
        <dbReference type="EMBL" id="KJL40538.1"/>
    </source>
</evidence>
<dbReference type="InterPro" id="IPR016032">
    <property type="entry name" value="Sig_transdc_resp-reg_C-effctor"/>
</dbReference>
<keyword evidence="6" id="KW-1185">Reference proteome</keyword>
<reference evidence="5 6" key="1">
    <citation type="submission" date="2015-02" db="EMBL/GenBank/DDBJ databases">
        <title>Draft genome sequences of ten Microbacterium spp. with emphasis on heavy metal contaminated environments.</title>
        <authorList>
            <person name="Corretto E."/>
        </authorList>
    </citation>
    <scope>NUCLEOTIDE SEQUENCE [LARGE SCALE GENOMIC DNA]</scope>
    <source>
        <strain evidence="5 6">DSM 12510</strain>
    </source>
</reference>
<dbReference type="PROSITE" id="PS50043">
    <property type="entry name" value="HTH_LUXR_2"/>
    <property type="match status" value="1"/>
</dbReference>
<evidence type="ECO:0000256" key="3">
    <source>
        <dbReference type="ARBA" id="ARBA00023163"/>
    </source>
</evidence>
<dbReference type="PANTHER" id="PTHR44688:SF25">
    <property type="entry name" value="HTH LUXR-TYPE DOMAIN-CONTAINING PROTEIN"/>
    <property type="match status" value="1"/>
</dbReference>
<dbReference type="InterPro" id="IPR000792">
    <property type="entry name" value="Tscrpt_reg_LuxR_C"/>
</dbReference>
<evidence type="ECO:0000259" key="4">
    <source>
        <dbReference type="PROSITE" id="PS50043"/>
    </source>
</evidence>
<dbReference type="SUPFAM" id="SSF46894">
    <property type="entry name" value="C-terminal effector domain of the bipartite response regulators"/>
    <property type="match status" value="1"/>
</dbReference>
<name>A0A0M2H2P3_9MICO</name>
<dbReference type="SMART" id="SM00421">
    <property type="entry name" value="HTH_LUXR"/>
    <property type="match status" value="1"/>
</dbReference>
<organism evidence="5 6">
    <name type="scientific">Microbacterium terrae</name>
    <dbReference type="NCBI Taxonomy" id="69369"/>
    <lineage>
        <taxon>Bacteria</taxon>
        <taxon>Bacillati</taxon>
        <taxon>Actinomycetota</taxon>
        <taxon>Actinomycetes</taxon>
        <taxon>Micrococcales</taxon>
        <taxon>Microbacteriaceae</taxon>
        <taxon>Microbacterium</taxon>
    </lineage>
</organism>
<dbReference type="GO" id="GO:0006355">
    <property type="term" value="P:regulation of DNA-templated transcription"/>
    <property type="evidence" value="ECO:0007669"/>
    <property type="project" value="InterPro"/>
</dbReference>
<dbReference type="GO" id="GO:0016887">
    <property type="term" value="F:ATP hydrolysis activity"/>
    <property type="evidence" value="ECO:0007669"/>
    <property type="project" value="InterPro"/>
</dbReference>
<accession>A0A0M2H2P3</accession>
<dbReference type="InterPro" id="IPR027417">
    <property type="entry name" value="P-loop_NTPase"/>
</dbReference>
<dbReference type="SUPFAM" id="SSF52540">
    <property type="entry name" value="P-loop containing nucleoside triphosphate hydrolases"/>
    <property type="match status" value="1"/>
</dbReference>
<dbReference type="PRINTS" id="PR00038">
    <property type="entry name" value="HTHLUXR"/>
</dbReference>
<dbReference type="Gene3D" id="3.40.50.300">
    <property type="entry name" value="P-loop containing nucleotide triphosphate hydrolases"/>
    <property type="match status" value="1"/>
</dbReference>
<dbReference type="SMART" id="SM00382">
    <property type="entry name" value="AAA"/>
    <property type="match status" value="1"/>
</dbReference>
<dbReference type="InterPro" id="IPR049945">
    <property type="entry name" value="AAA_22"/>
</dbReference>
<sequence>MEFAPTHPPHAVERRDLCARLDHALTAPLTLVVAPAGSGKSVLLSQWAAGLRATRVIWLDMSSADEDPARFLRRFLRAIGATEHAGTPSLVLTPSQRGLGESAMEALATHFAQADGRTVIIFDDLHRVTDAVLVSDLWNLADLLPGNTHFVFSSRVDLRMNANRHRLHHGILEIRQGDLAFDAETTAKVLARITREAPDPAHIARIQEQTEGWAAGVQLCALALRDPASAPVDEEHLAVDYLAEEMLDGLEPRRRSVLIRLAVAEELSPGLIEDVTGIDAGDRFLSDLVRDSMFVIAVPGGLGRFRFHHLFRSVLLLRLRASHELDEGRLARAAAAWHKAHDESDAAIDCLISASQWNAAIDEILPRSRELYERGESHTVARWLSRVPAATRRARIEVDLLYAIAERMSGRAALAEDLLRSLLDSPQLPPELRAVAQVQLASCVQFLPHPEVYLAQSRLAGSLLEATAEWHAETAAHFGSRSLLILLARLAEGRAHFFAGDLTRSRSVLSAALDLDAAAYGFYRIHALGSLALTAAWAGNLTEAVEASDEALMVASDLGLLGHAAVSDAYLARAATALQRGTPDLGALALHEGHVRAQANARHQLVWVAHVLARMIEPEGMTLAARPPDGAPPPIARAGMRAIGYRRQRESGHPALISTARDAPWDALVFEEVASLLQRGETASAERRLTAVPGDADETPTAAVLRQIARAWIAHAADDRAAGAARLRSALAMAEPEGLVQPFHFAGAVVMDLVARLSGAQGEFARTVLSTSPAAGSRETAAIEVSLTRRELELLAYLPSRLSNSELAARCFVSLNTVKTHLAHVYRKLGATSRDEAIARAQELGLIDARSTYTPR</sequence>